<sequence>MEKRINPEKLKEARISRGLTKKALADRTGISRQMISNYELGKTNPGSKNLLSIIKVLDFPFTYFTAESKTFYEGTTFFRSQSAATKKSRDMQSIRLKFQKEIYDFLSQYVNFPKLRLPSMLTKSIYNITDKDIEDKVKELRNLWEISTDSPVTNLIKIAESNGIIIVESTMSDDTLDAVSEWIEDRPFIMLTDNNESAVRRRFNVAHEIGHIILHGDVESIHDYTAKDLKRVIERQANYFASCLLLPEEGFVNSLLSTRLGFYIELKKYWKVSIQAMIMRTEQLDLINEDQKLYLFKQIALKKWKKVEPLDDTIRIEIPTVYNKVFNLIVSNNLLSKQAIISSLKLPTDELEKSFNIKIRDESTMTEPTVRLRLIK</sequence>
<evidence type="ECO:0000256" key="1">
    <source>
        <dbReference type="ARBA" id="ARBA00007227"/>
    </source>
</evidence>
<keyword evidence="3" id="KW-0614">Plasmid</keyword>
<evidence type="ECO:0000313" key="3">
    <source>
        <dbReference type="EMBL" id="ABE00641.1"/>
    </source>
</evidence>
<accession>Q1WR57</accession>
<feature type="domain" description="HTH cro/C1-type" evidence="2">
    <location>
        <begin position="10"/>
        <end position="64"/>
    </location>
</feature>
<dbReference type="PANTHER" id="PTHR43236">
    <property type="entry name" value="ANTITOXIN HIGA1"/>
    <property type="match status" value="1"/>
</dbReference>
<dbReference type="CDD" id="cd00093">
    <property type="entry name" value="HTH_XRE"/>
    <property type="match status" value="1"/>
</dbReference>
<proteinExistence type="inferred from homology"/>
<dbReference type="InterPro" id="IPR052345">
    <property type="entry name" value="Rad_response_metalloprotease"/>
</dbReference>
<dbReference type="GO" id="GO:0003677">
    <property type="term" value="F:DNA binding"/>
    <property type="evidence" value="ECO:0007669"/>
    <property type="project" value="InterPro"/>
</dbReference>
<dbReference type="KEGG" id="lsl:LSL_1835"/>
<dbReference type="Gene3D" id="1.10.10.2910">
    <property type="match status" value="1"/>
</dbReference>
<dbReference type="Pfam" id="PF06114">
    <property type="entry name" value="Peptidase_M78"/>
    <property type="match status" value="1"/>
</dbReference>
<evidence type="ECO:0000259" key="2">
    <source>
        <dbReference type="PROSITE" id="PS50943"/>
    </source>
</evidence>
<dbReference type="Pfam" id="PF01381">
    <property type="entry name" value="HTH_3"/>
    <property type="match status" value="1"/>
</dbReference>
<dbReference type="InterPro" id="IPR001387">
    <property type="entry name" value="Cro/C1-type_HTH"/>
</dbReference>
<dbReference type="InterPro" id="IPR010359">
    <property type="entry name" value="IrrE_HExxH"/>
</dbReference>
<dbReference type="OrthoDB" id="9816277at2"/>
<dbReference type="PATRIC" id="fig|362948.14.peg.1960"/>
<reference evidence="3 4" key="1">
    <citation type="journal article" date="2006" name="Proc. Natl. Acad. Sci. U.S.A.">
        <title>Multireplicon genome architecture of Lactobacillus salivarius.</title>
        <authorList>
            <person name="Claesson M.J."/>
            <person name="Li Y."/>
            <person name="Leahy S."/>
            <person name="Canchaya C."/>
            <person name="van Pijkeren J.P."/>
            <person name="Cerdeno-Tarraga A.M."/>
            <person name="Parkhill J."/>
            <person name="Flynn S."/>
            <person name="O'Sullivan G.C."/>
            <person name="Collins J.K."/>
            <person name="Higgins D."/>
            <person name="Shanahan F."/>
            <person name="Fitzgerald G.F."/>
            <person name="van Sinderen D."/>
            <person name="O'Toole P.W."/>
        </authorList>
    </citation>
    <scope>NUCLEOTIDE SEQUENCE [LARGE SCALE GENOMIC DNA]</scope>
    <source>
        <strain evidence="3 4">UCC118</strain>
    </source>
</reference>
<protein>
    <submittedName>
        <fullName evidence="3">Transcriptional regulator</fullName>
    </submittedName>
</protein>
<dbReference type="AlphaFoldDB" id="Q1WR57"/>
<comment type="similarity">
    <text evidence="1">Belongs to the short-chain fatty acyl-CoA assimilation regulator (ScfR) family.</text>
</comment>
<dbReference type="Proteomes" id="UP000006559">
    <property type="component" value="Plasmid pMP118"/>
</dbReference>
<organism evidence="3 4">
    <name type="scientific">Ligilactobacillus salivarius (strain UCC118)</name>
    <name type="common">Lactobacillus salivarius</name>
    <dbReference type="NCBI Taxonomy" id="362948"/>
    <lineage>
        <taxon>Bacteria</taxon>
        <taxon>Bacillati</taxon>
        <taxon>Bacillota</taxon>
        <taxon>Bacilli</taxon>
        <taxon>Lactobacillales</taxon>
        <taxon>Lactobacillaceae</taxon>
        <taxon>Ligilactobacillus</taxon>
    </lineage>
</organism>
<dbReference type="Gene3D" id="1.10.260.40">
    <property type="entry name" value="lambda repressor-like DNA-binding domains"/>
    <property type="match status" value="1"/>
</dbReference>
<evidence type="ECO:0000313" key="4">
    <source>
        <dbReference type="Proteomes" id="UP000006559"/>
    </source>
</evidence>
<dbReference type="RefSeq" id="WP_011476620.1">
    <property type="nucleotide sequence ID" value="NC_007930.1"/>
</dbReference>
<gene>
    <name evidence="3" type="ordered locus">LSL_1835</name>
</gene>
<dbReference type="HOGENOM" id="CLU_053651_1_1_9"/>
<keyword evidence="4" id="KW-1185">Reference proteome</keyword>
<geneLocation type="plasmid" evidence="3 4">
    <name>pMP118</name>
</geneLocation>
<dbReference type="PROSITE" id="PS50943">
    <property type="entry name" value="HTH_CROC1"/>
    <property type="match status" value="1"/>
</dbReference>
<dbReference type="InterPro" id="IPR010982">
    <property type="entry name" value="Lambda_DNA-bd_dom_sf"/>
</dbReference>
<dbReference type="EMBL" id="CP000234">
    <property type="protein sequence ID" value="ABE00641.1"/>
    <property type="molecule type" value="Genomic_DNA"/>
</dbReference>
<dbReference type="SUPFAM" id="SSF47413">
    <property type="entry name" value="lambda repressor-like DNA-binding domains"/>
    <property type="match status" value="1"/>
</dbReference>
<name>Q1WR57_LIGS1</name>
<dbReference type="SMART" id="SM00530">
    <property type="entry name" value="HTH_XRE"/>
    <property type="match status" value="1"/>
</dbReference>
<dbReference type="PANTHER" id="PTHR43236:SF1">
    <property type="entry name" value="BLL7220 PROTEIN"/>
    <property type="match status" value="1"/>
</dbReference>